<sequence>MNNDGTVDPDDLLLVVDHPWGTGETSLSEWMARGPGPRNTQVVRVLSRSTGEELPLTVIPLAYRNNRESRALIQAGRIASPWPGQGGDPPAFDGEVADPGEVDRAVASLLGQLRRGPLDPDVVRPEFAFLMPSMVRRLAAGERWADFEAVTGLAVAAGVAEVGPVLCELLDSSLPVPDRAHVVEALVRLRFDDAVETLEREFLRCLYADEDLPGARRCLQAFARIGKPRSRVYLNLLSWRDWLPPALREFAVQELEAIGARVPSPLETARPGITRR</sequence>
<proteinExistence type="predicted"/>
<gene>
    <name evidence="1" type="ORF">Aco03nite_002580</name>
</gene>
<name>A0ABQ3X062_9ACTN</name>
<organism evidence="1 2">
    <name type="scientific">Actinoplanes couchii</name>
    <dbReference type="NCBI Taxonomy" id="403638"/>
    <lineage>
        <taxon>Bacteria</taxon>
        <taxon>Bacillati</taxon>
        <taxon>Actinomycetota</taxon>
        <taxon>Actinomycetes</taxon>
        <taxon>Micromonosporales</taxon>
        <taxon>Micromonosporaceae</taxon>
        <taxon>Actinoplanes</taxon>
    </lineage>
</organism>
<evidence type="ECO:0000313" key="1">
    <source>
        <dbReference type="EMBL" id="GID51854.1"/>
    </source>
</evidence>
<dbReference type="Gene3D" id="1.25.10.10">
    <property type="entry name" value="Leucine-rich Repeat Variant"/>
    <property type="match status" value="1"/>
</dbReference>
<reference evidence="1 2" key="1">
    <citation type="submission" date="2021-01" db="EMBL/GenBank/DDBJ databases">
        <title>Whole genome shotgun sequence of Actinoplanes couchii NBRC 106145.</title>
        <authorList>
            <person name="Komaki H."/>
            <person name="Tamura T."/>
        </authorList>
    </citation>
    <scope>NUCLEOTIDE SEQUENCE [LARGE SCALE GENOMIC DNA]</scope>
    <source>
        <strain evidence="1 2">NBRC 106145</strain>
    </source>
</reference>
<comment type="caution">
    <text evidence="1">The sequence shown here is derived from an EMBL/GenBank/DDBJ whole genome shotgun (WGS) entry which is preliminary data.</text>
</comment>
<dbReference type="EMBL" id="BOMG01000006">
    <property type="protein sequence ID" value="GID51854.1"/>
    <property type="molecule type" value="Genomic_DNA"/>
</dbReference>
<dbReference type="InterPro" id="IPR011989">
    <property type="entry name" value="ARM-like"/>
</dbReference>
<protein>
    <submittedName>
        <fullName evidence="1">Uncharacterized protein</fullName>
    </submittedName>
</protein>
<dbReference type="RefSeq" id="WP_310380648.1">
    <property type="nucleotide sequence ID" value="NZ_JAVDQL010000001.1"/>
</dbReference>
<keyword evidence="2" id="KW-1185">Reference proteome</keyword>
<accession>A0ABQ3X062</accession>
<evidence type="ECO:0000313" key="2">
    <source>
        <dbReference type="Proteomes" id="UP000612282"/>
    </source>
</evidence>
<dbReference type="Proteomes" id="UP000612282">
    <property type="component" value="Unassembled WGS sequence"/>
</dbReference>